<name>A0AA41QYH2_9MICO</name>
<dbReference type="RefSeq" id="WP_243013311.1">
    <property type="nucleotide sequence ID" value="NZ_JALGAR010000007.1"/>
</dbReference>
<dbReference type="InterPro" id="IPR050471">
    <property type="entry name" value="AB_hydrolase"/>
</dbReference>
<sequence>MSIRERRRGVHRPAGVLEIEVSADPAAALDLTLQDRDWTGLPQGARAFRFEAPSGSLAALAWGEPGHPRVVLVPGATGSKEDFVLLAPLLAAAGYLVESYDLAGQYESAGAGPGAGESFDYRLFAADLVAVLEAGAGPAHVLGYSFAGIVAEIALSARPELFASLALLGAPPLAGQTFRGVRWIGPLSWLLPAPTIASLMVWGLVTNRNHAPPGRLRLVRVRFEYTLRRSVDEIMRLMKDAPDLRPDLARSPVPLLVAVGERDLWPVGLHRVFAARIGAGLCVYRTGHSPCETTPHQLARDPLALYARA</sequence>
<gene>
    <name evidence="2" type="ORF">MQH31_18675</name>
</gene>
<evidence type="ECO:0000313" key="2">
    <source>
        <dbReference type="EMBL" id="MCI4659837.1"/>
    </source>
</evidence>
<dbReference type="Pfam" id="PF12697">
    <property type="entry name" value="Abhydrolase_6"/>
    <property type="match status" value="1"/>
</dbReference>
<feature type="domain" description="AB hydrolase-1" evidence="1">
    <location>
        <begin position="70"/>
        <end position="300"/>
    </location>
</feature>
<dbReference type="AlphaFoldDB" id="A0AA41QYH2"/>
<dbReference type="PANTHER" id="PTHR43433:SF5">
    <property type="entry name" value="AB HYDROLASE-1 DOMAIN-CONTAINING PROTEIN"/>
    <property type="match status" value="1"/>
</dbReference>
<evidence type="ECO:0000313" key="3">
    <source>
        <dbReference type="Proteomes" id="UP001165341"/>
    </source>
</evidence>
<dbReference type="GO" id="GO:0004806">
    <property type="term" value="F:triacylglycerol lipase activity"/>
    <property type="evidence" value="ECO:0007669"/>
    <property type="project" value="TreeGrafter"/>
</dbReference>
<dbReference type="InterPro" id="IPR000073">
    <property type="entry name" value="AB_hydrolase_1"/>
</dbReference>
<dbReference type="GO" id="GO:0046503">
    <property type="term" value="P:glycerolipid catabolic process"/>
    <property type="evidence" value="ECO:0007669"/>
    <property type="project" value="TreeGrafter"/>
</dbReference>
<dbReference type="Gene3D" id="3.40.50.1820">
    <property type="entry name" value="alpha/beta hydrolase"/>
    <property type="match status" value="1"/>
</dbReference>
<dbReference type="Proteomes" id="UP001165341">
    <property type="component" value="Unassembled WGS sequence"/>
</dbReference>
<dbReference type="EMBL" id="JALGAR010000007">
    <property type="protein sequence ID" value="MCI4659837.1"/>
    <property type="molecule type" value="Genomic_DNA"/>
</dbReference>
<protein>
    <submittedName>
        <fullName evidence="2">Alpha/beta hydrolase</fullName>
    </submittedName>
</protein>
<proteinExistence type="predicted"/>
<evidence type="ECO:0000259" key="1">
    <source>
        <dbReference type="Pfam" id="PF12697"/>
    </source>
</evidence>
<accession>A0AA41QYH2</accession>
<comment type="caution">
    <text evidence="2">The sequence shown here is derived from an EMBL/GenBank/DDBJ whole genome shotgun (WGS) entry which is preliminary data.</text>
</comment>
<keyword evidence="3" id="KW-1185">Reference proteome</keyword>
<dbReference type="InterPro" id="IPR029058">
    <property type="entry name" value="AB_hydrolase_fold"/>
</dbReference>
<reference evidence="2" key="1">
    <citation type="submission" date="2022-03" db="EMBL/GenBank/DDBJ databases">
        <title>Cryobacterium sp. nov. strain ZS14-85, isolated from Antarctic soil.</title>
        <authorList>
            <person name="Li J."/>
            <person name="Niu G."/>
        </authorList>
    </citation>
    <scope>NUCLEOTIDE SEQUENCE</scope>
    <source>
        <strain evidence="2">ZS14-85</strain>
    </source>
</reference>
<dbReference type="SUPFAM" id="SSF53474">
    <property type="entry name" value="alpha/beta-Hydrolases"/>
    <property type="match status" value="1"/>
</dbReference>
<organism evidence="2 3">
    <name type="scientific">Cryobacterium zhongshanensis</name>
    <dbReference type="NCBI Taxonomy" id="2928153"/>
    <lineage>
        <taxon>Bacteria</taxon>
        <taxon>Bacillati</taxon>
        <taxon>Actinomycetota</taxon>
        <taxon>Actinomycetes</taxon>
        <taxon>Micrococcales</taxon>
        <taxon>Microbacteriaceae</taxon>
        <taxon>Cryobacterium</taxon>
    </lineage>
</organism>
<dbReference type="PANTHER" id="PTHR43433">
    <property type="entry name" value="HYDROLASE, ALPHA/BETA FOLD FAMILY PROTEIN"/>
    <property type="match status" value="1"/>
</dbReference>
<keyword evidence="2" id="KW-0378">Hydrolase</keyword>